<name>W4M0Z8_9BACT</name>
<sequence length="73" mass="8204">MMNDQQLLERIVCNPKVMAGKPVIQGTRLTVDYILNLLAHGATIHDILDEYEGLIAEDIQACLLFADTSWTRC</sequence>
<dbReference type="Pfam" id="PF04255">
    <property type="entry name" value="DUF433"/>
    <property type="match status" value="1"/>
</dbReference>
<gene>
    <name evidence="1" type="ORF">ETSY2_31255</name>
</gene>
<dbReference type="PANTHER" id="PTHR34849">
    <property type="entry name" value="SSL5025 PROTEIN"/>
    <property type="match status" value="1"/>
</dbReference>
<dbReference type="SUPFAM" id="SSF46689">
    <property type="entry name" value="Homeodomain-like"/>
    <property type="match status" value="1"/>
</dbReference>
<organism evidence="1 2">
    <name type="scientific">Candidatus Entotheonella gemina</name>
    <dbReference type="NCBI Taxonomy" id="1429439"/>
    <lineage>
        <taxon>Bacteria</taxon>
        <taxon>Pseudomonadati</taxon>
        <taxon>Nitrospinota/Tectimicrobiota group</taxon>
        <taxon>Candidatus Tectimicrobiota</taxon>
        <taxon>Candidatus Entotheonellia</taxon>
        <taxon>Candidatus Entotheonellales</taxon>
        <taxon>Candidatus Entotheonellaceae</taxon>
        <taxon>Candidatus Entotheonella</taxon>
    </lineage>
</organism>
<dbReference type="InterPro" id="IPR007367">
    <property type="entry name" value="DUF433"/>
</dbReference>
<dbReference type="EMBL" id="AZHX01001326">
    <property type="protein sequence ID" value="ETX04019.1"/>
    <property type="molecule type" value="Genomic_DNA"/>
</dbReference>
<reference evidence="1 2" key="1">
    <citation type="journal article" date="2014" name="Nature">
        <title>An environmental bacterial taxon with a large and distinct metabolic repertoire.</title>
        <authorList>
            <person name="Wilson M.C."/>
            <person name="Mori T."/>
            <person name="Ruckert C."/>
            <person name="Uria A.R."/>
            <person name="Helf M.J."/>
            <person name="Takada K."/>
            <person name="Gernert C."/>
            <person name="Steffens U.A."/>
            <person name="Heycke N."/>
            <person name="Schmitt S."/>
            <person name="Rinke C."/>
            <person name="Helfrich E.J."/>
            <person name="Brachmann A.O."/>
            <person name="Gurgui C."/>
            <person name="Wakimoto T."/>
            <person name="Kracht M."/>
            <person name="Crusemann M."/>
            <person name="Hentschel U."/>
            <person name="Abe I."/>
            <person name="Matsunaga S."/>
            <person name="Kalinowski J."/>
            <person name="Takeyama H."/>
            <person name="Piel J."/>
        </authorList>
    </citation>
    <scope>NUCLEOTIDE SEQUENCE [LARGE SCALE GENOMIC DNA]</scope>
    <source>
        <strain evidence="2">TSY2</strain>
    </source>
</reference>
<dbReference type="InterPro" id="IPR036388">
    <property type="entry name" value="WH-like_DNA-bd_sf"/>
</dbReference>
<keyword evidence="2" id="KW-1185">Reference proteome</keyword>
<comment type="caution">
    <text evidence="1">The sequence shown here is derived from an EMBL/GenBank/DDBJ whole genome shotgun (WGS) entry which is preliminary data.</text>
</comment>
<dbReference type="Proteomes" id="UP000019140">
    <property type="component" value="Unassembled WGS sequence"/>
</dbReference>
<dbReference type="HOGENOM" id="CLU_126005_1_2_7"/>
<dbReference type="PANTHER" id="PTHR34849:SF3">
    <property type="entry name" value="SSR2962 PROTEIN"/>
    <property type="match status" value="1"/>
</dbReference>
<evidence type="ECO:0000313" key="1">
    <source>
        <dbReference type="EMBL" id="ETX04019.1"/>
    </source>
</evidence>
<accession>W4M0Z8</accession>
<proteinExistence type="predicted"/>
<dbReference type="Gene3D" id="1.10.10.10">
    <property type="entry name" value="Winged helix-like DNA-binding domain superfamily/Winged helix DNA-binding domain"/>
    <property type="match status" value="1"/>
</dbReference>
<dbReference type="AlphaFoldDB" id="W4M0Z8"/>
<evidence type="ECO:0008006" key="3">
    <source>
        <dbReference type="Google" id="ProtNLM"/>
    </source>
</evidence>
<evidence type="ECO:0000313" key="2">
    <source>
        <dbReference type="Proteomes" id="UP000019140"/>
    </source>
</evidence>
<dbReference type="InterPro" id="IPR009057">
    <property type="entry name" value="Homeodomain-like_sf"/>
</dbReference>
<protein>
    <recommendedName>
        <fullName evidence="3">Antitoxin</fullName>
    </recommendedName>
</protein>